<keyword evidence="2" id="KW-1185">Reference proteome</keyword>
<gene>
    <name evidence="1" type="ORF">METHB2_90003</name>
</gene>
<evidence type="ECO:0000313" key="1">
    <source>
        <dbReference type="EMBL" id="CAA9892896.1"/>
    </source>
</evidence>
<dbReference type="AlphaFoldDB" id="A0A8S0XA07"/>
<dbReference type="Proteomes" id="UP000494216">
    <property type="component" value="Unassembled WGS sequence"/>
</dbReference>
<reference evidence="1 2" key="1">
    <citation type="submission" date="2020-02" db="EMBL/GenBank/DDBJ databases">
        <authorList>
            <person name="Hogendoorn C."/>
        </authorList>
    </citation>
    <scope>NUCLEOTIDE SEQUENCE [LARGE SCALE GENOMIC DNA]</scope>
    <source>
        <strain evidence="1">METHB21</strain>
    </source>
</reference>
<comment type="caution">
    <text evidence="1">The sequence shown here is derived from an EMBL/GenBank/DDBJ whole genome shotgun (WGS) entry which is preliminary data.</text>
</comment>
<dbReference type="EMBL" id="CADCXN010000124">
    <property type="protein sequence ID" value="CAA9892896.1"/>
    <property type="molecule type" value="Genomic_DNA"/>
</dbReference>
<sequence>MIFLIIEQFSDGGTSEFDPFGDKKALHILLTKLKNRLLSIGFSRGL</sequence>
<organism evidence="1 2">
    <name type="scientific">Candidatus Methylobacter favarea</name>
    <dbReference type="NCBI Taxonomy" id="2707345"/>
    <lineage>
        <taxon>Bacteria</taxon>
        <taxon>Pseudomonadati</taxon>
        <taxon>Pseudomonadota</taxon>
        <taxon>Gammaproteobacteria</taxon>
        <taxon>Methylococcales</taxon>
        <taxon>Methylococcaceae</taxon>
        <taxon>Methylobacter</taxon>
    </lineage>
</organism>
<evidence type="ECO:0000313" key="2">
    <source>
        <dbReference type="Proteomes" id="UP000494216"/>
    </source>
</evidence>
<protein>
    <submittedName>
        <fullName evidence="1">Uncharacterized protein</fullName>
    </submittedName>
</protein>
<name>A0A8S0XA07_9GAMM</name>
<accession>A0A8S0XA07</accession>
<proteinExistence type="predicted"/>